<feature type="transmembrane region" description="Helical" evidence="13">
    <location>
        <begin position="44"/>
        <end position="62"/>
    </location>
</feature>
<dbReference type="SMART" id="SM00387">
    <property type="entry name" value="HATPase_c"/>
    <property type="match status" value="2"/>
</dbReference>
<dbReference type="InterPro" id="IPR005467">
    <property type="entry name" value="His_kinase_dom"/>
</dbReference>
<comment type="catalytic activity">
    <reaction evidence="1">
        <text>ATP + protein L-histidine = ADP + protein N-phospho-L-histidine.</text>
        <dbReference type="EC" id="2.7.13.3"/>
    </reaction>
</comment>
<keyword evidence="11 13" id="KW-0472">Membrane</keyword>
<dbReference type="InterPro" id="IPR001789">
    <property type="entry name" value="Sig_transdc_resp-reg_receiver"/>
</dbReference>
<evidence type="ECO:0000256" key="2">
    <source>
        <dbReference type="ARBA" id="ARBA00004236"/>
    </source>
</evidence>
<keyword evidence="13" id="KW-0812">Transmembrane</keyword>
<dbReference type="InterPro" id="IPR036890">
    <property type="entry name" value="HATPase_C_sf"/>
</dbReference>
<dbReference type="GO" id="GO:0005886">
    <property type="term" value="C:plasma membrane"/>
    <property type="evidence" value="ECO:0007669"/>
    <property type="project" value="UniProtKB-SubCell"/>
</dbReference>
<dbReference type="InterPro" id="IPR004358">
    <property type="entry name" value="Sig_transdc_His_kin-like_C"/>
</dbReference>
<dbReference type="EC" id="2.7.13.3" evidence="3"/>
<name>B4CWC5_9BACT</name>
<evidence type="ECO:0000256" key="5">
    <source>
        <dbReference type="ARBA" id="ARBA00022553"/>
    </source>
</evidence>
<keyword evidence="7" id="KW-0547">Nucleotide-binding</keyword>
<keyword evidence="9" id="KW-0067">ATP-binding</keyword>
<dbReference type="PANTHER" id="PTHR43547">
    <property type="entry name" value="TWO-COMPONENT HISTIDINE KINASE"/>
    <property type="match status" value="1"/>
</dbReference>
<feature type="transmembrane region" description="Helical" evidence="13">
    <location>
        <begin position="69"/>
        <end position="90"/>
    </location>
</feature>
<evidence type="ECO:0000259" key="15">
    <source>
        <dbReference type="PROSITE" id="PS50110"/>
    </source>
</evidence>
<evidence type="ECO:0000256" key="3">
    <source>
        <dbReference type="ARBA" id="ARBA00012438"/>
    </source>
</evidence>
<feature type="domain" description="Histidine kinase" evidence="14">
    <location>
        <begin position="174"/>
        <end position="389"/>
    </location>
</feature>
<evidence type="ECO:0000256" key="10">
    <source>
        <dbReference type="ARBA" id="ARBA00023012"/>
    </source>
</evidence>
<dbReference type="Gene3D" id="1.10.287.130">
    <property type="match status" value="2"/>
</dbReference>
<dbReference type="Proteomes" id="UP000005824">
    <property type="component" value="Unassembled WGS sequence"/>
</dbReference>
<dbReference type="Gene3D" id="3.40.50.2300">
    <property type="match status" value="2"/>
</dbReference>
<dbReference type="PANTHER" id="PTHR43547:SF2">
    <property type="entry name" value="HYBRID SIGNAL TRANSDUCTION HISTIDINE KINASE C"/>
    <property type="match status" value="1"/>
</dbReference>
<dbReference type="STRING" id="497964.CfE428DRAFT_0962"/>
<dbReference type="AlphaFoldDB" id="B4CWC5"/>
<reference evidence="16 17" key="1">
    <citation type="journal article" date="2011" name="J. Bacteriol.">
        <title>Genome sequence of Chthoniobacter flavus Ellin428, an aerobic heterotrophic soil bacterium.</title>
        <authorList>
            <person name="Kant R."/>
            <person name="van Passel M.W."/>
            <person name="Palva A."/>
            <person name="Lucas S."/>
            <person name="Lapidus A."/>
            <person name="Glavina Del Rio T."/>
            <person name="Dalin E."/>
            <person name="Tice H."/>
            <person name="Bruce D."/>
            <person name="Goodwin L."/>
            <person name="Pitluck S."/>
            <person name="Larimer F.W."/>
            <person name="Land M.L."/>
            <person name="Hauser L."/>
            <person name="Sangwan P."/>
            <person name="de Vos W.M."/>
            <person name="Janssen P.H."/>
            <person name="Smidt H."/>
        </authorList>
    </citation>
    <scope>NUCLEOTIDE SEQUENCE [LARGE SCALE GENOMIC DNA]</scope>
    <source>
        <strain evidence="16 17">Ellin428</strain>
    </source>
</reference>
<keyword evidence="4" id="KW-1003">Cell membrane</keyword>
<gene>
    <name evidence="16" type="ORF">CfE428DRAFT_0962</name>
</gene>
<dbReference type="EMBL" id="ABVL01000002">
    <property type="protein sequence ID" value="EDY21717.1"/>
    <property type="molecule type" value="Genomic_DNA"/>
</dbReference>
<proteinExistence type="predicted"/>
<dbReference type="CDD" id="cd00082">
    <property type="entry name" value="HisKA"/>
    <property type="match status" value="2"/>
</dbReference>
<keyword evidence="8 16" id="KW-0418">Kinase</keyword>
<comment type="subcellular location">
    <subcellularLocation>
        <location evidence="2">Cell membrane</location>
    </subcellularLocation>
</comment>
<dbReference type="Pfam" id="PF02518">
    <property type="entry name" value="HATPase_c"/>
    <property type="match status" value="2"/>
</dbReference>
<evidence type="ECO:0000313" key="17">
    <source>
        <dbReference type="Proteomes" id="UP000005824"/>
    </source>
</evidence>
<dbReference type="SMART" id="SM00388">
    <property type="entry name" value="HisKA"/>
    <property type="match status" value="2"/>
</dbReference>
<evidence type="ECO:0000256" key="7">
    <source>
        <dbReference type="ARBA" id="ARBA00022741"/>
    </source>
</evidence>
<feature type="domain" description="Response regulatory" evidence="15">
    <location>
        <begin position="839"/>
        <end position="952"/>
    </location>
</feature>
<keyword evidence="13" id="KW-1133">Transmembrane helix</keyword>
<evidence type="ECO:0000256" key="4">
    <source>
        <dbReference type="ARBA" id="ARBA00022475"/>
    </source>
</evidence>
<dbReference type="SUPFAM" id="SSF47384">
    <property type="entry name" value="Homodimeric domain of signal transducing histidine kinase"/>
    <property type="match status" value="2"/>
</dbReference>
<dbReference type="PROSITE" id="PS50109">
    <property type="entry name" value="HIS_KIN"/>
    <property type="match status" value="2"/>
</dbReference>
<accession>B4CWC5</accession>
<evidence type="ECO:0000259" key="14">
    <source>
        <dbReference type="PROSITE" id="PS50109"/>
    </source>
</evidence>
<dbReference type="GO" id="GO:0005524">
    <property type="term" value="F:ATP binding"/>
    <property type="evidence" value="ECO:0007669"/>
    <property type="project" value="UniProtKB-KW"/>
</dbReference>
<dbReference type="PROSITE" id="PS50110">
    <property type="entry name" value="RESPONSE_REGULATORY"/>
    <property type="match status" value="2"/>
</dbReference>
<evidence type="ECO:0000256" key="13">
    <source>
        <dbReference type="SAM" id="Phobius"/>
    </source>
</evidence>
<protein>
    <recommendedName>
        <fullName evidence="3">histidine kinase</fullName>
        <ecNumber evidence="3">2.7.13.3</ecNumber>
    </recommendedName>
</protein>
<dbReference type="Pfam" id="PF25487">
    <property type="entry name" value="ETR1_N"/>
    <property type="match status" value="1"/>
</dbReference>
<evidence type="ECO:0000313" key="16">
    <source>
        <dbReference type="EMBL" id="EDY21717.1"/>
    </source>
</evidence>
<sequence length="958" mass="104743">MLAIFLSAGLYLSWNPTGGEFFMPHAHCYLFNHHLMLLHGGSDLAIGLSYVAISAGLIWLVVRARKELPFHWIMIAFAIFIVACGATHFMELWTLTAPHPMYWLAGWVKLITAVASVTTAVVLPPLIPRVLEMLTAARRSAEHGDKLQRAYAELNFAHARVKQLDQLKTNFFANVSHELRTPLALIFGPIERLLAEIRDEGARRELAVVRRNALLLHKYVNDLLDVSKLEVGKMELHYSRLDVATMARTVAGMFESMVSERGIAVAVKATGEAMAEVDGDKLQRVFMNLLSNAFKYAPDGSTVRLTLTGDDDHLTLTVEDAGPGVPVDLRKEIFERFQQGDRETQRRYGGTGLGLSIVKEFVEMHRGSIVAGESSLGGALFRVQLPRHAPSGTEVGSSPWSEADTVIQRLAHTPVVERTAETPRSAGIQDGLRADILVVEDNRDMRDFICRVLEPDAETRAVENGRVALEAMTERIPDLVLTDMMMPEMTGDELLTELRSSERLRDVPVVMLTAKADDDLKFNLLQDGAQDYVMKPFSVAELRARVRNQLQTKRARDVLQRTLDTRSQDLAAMVSELARARSVAESANSAKDSFLAVLSHELRTPLTPALAATSALISAPPSDPEVLREFLAVIRRNIELEARLVDDLLDVTRINRDKLRIQPTTVDLHSILRDALSMAAPVLREKEIATVADLMAEGPAIHGDAARLAQVFSNLLTNAAKFTPESGQVTLRSEVVGSMVRVMVKDTGIGISGEVLPHIFEPFRQGEAAKARRFGGLGLGLSIAKGLVEAHGGTIRAYSDGPGQGAVFTVELPVLSPDAVHAEATPSTSNPAAMVRTLHVLLVEDHEDTRRILTRLISFWGHTLTVAISVAEACQALDAEKFDLVLSDIGLPDGSGFDVVAKLRKISTIPAVAMSGYGMESDLARTQAAGFNEHLVKPVSAEALREVLARLGSQGESV</sequence>
<dbReference type="InterPro" id="IPR058544">
    <property type="entry name" value="ETR1_N"/>
</dbReference>
<feature type="modified residue" description="4-aspartylphosphate" evidence="12">
    <location>
        <position position="483"/>
    </location>
</feature>
<dbReference type="FunFam" id="3.30.565.10:FF:000006">
    <property type="entry name" value="Sensor histidine kinase WalK"/>
    <property type="match status" value="1"/>
</dbReference>
<feature type="modified residue" description="4-aspartylphosphate" evidence="12">
    <location>
        <position position="888"/>
    </location>
</feature>
<dbReference type="SMART" id="SM00448">
    <property type="entry name" value="REC"/>
    <property type="match status" value="2"/>
</dbReference>
<dbReference type="Pfam" id="PF00072">
    <property type="entry name" value="Response_reg"/>
    <property type="match status" value="2"/>
</dbReference>
<dbReference type="PRINTS" id="PR00344">
    <property type="entry name" value="BCTRLSENSOR"/>
</dbReference>
<dbReference type="FunFam" id="3.30.565.10:FF:000023">
    <property type="entry name" value="PAS domain-containing sensor histidine kinase"/>
    <property type="match status" value="1"/>
</dbReference>
<dbReference type="GO" id="GO:0000155">
    <property type="term" value="F:phosphorelay sensor kinase activity"/>
    <property type="evidence" value="ECO:0007669"/>
    <property type="project" value="InterPro"/>
</dbReference>
<evidence type="ECO:0000256" key="9">
    <source>
        <dbReference type="ARBA" id="ARBA00022840"/>
    </source>
</evidence>
<evidence type="ECO:0000256" key="12">
    <source>
        <dbReference type="PROSITE-ProRule" id="PRU00169"/>
    </source>
</evidence>
<dbReference type="Pfam" id="PF00512">
    <property type="entry name" value="HisKA"/>
    <property type="match status" value="2"/>
</dbReference>
<organism evidence="16 17">
    <name type="scientific">Chthoniobacter flavus Ellin428</name>
    <dbReference type="NCBI Taxonomy" id="497964"/>
    <lineage>
        <taxon>Bacteria</taxon>
        <taxon>Pseudomonadati</taxon>
        <taxon>Verrucomicrobiota</taxon>
        <taxon>Spartobacteria</taxon>
        <taxon>Chthoniobacterales</taxon>
        <taxon>Chthoniobacteraceae</taxon>
        <taxon>Chthoniobacter</taxon>
    </lineage>
</organism>
<dbReference type="InterPro" id="IPR036097">
    <property type="entry name" value="HisK_dim/P_sf"/>
</dbReference>
<dbReference type="eggNOG" id="COG2205">
    <property type="taxonomic scope" value="Bacteria"/>
</dbReference>
<dbReference type="CDD" id="cd16922">
    <property type="entry name" value="HATPase_EvgS-ArcB-TorS-like"/>
    <property type="match status" value="1"/>
</dbReference>
<evidence type="ECO:0000256" key="6">
    <source>
        <dbReference type="ARBA" id="ARBA00022679"/>
    </source>
</evidence>
<dbReference type="InterPro" id="IPR003594">
    <property type="entry name" value="HATPase_dom"/>
</dbReference>
<comment type="caution">
    <text evidence="16">The sequence shown here is derived from an EMBL/GenBank/DDBJ whole genome shotgun (WGS) entry which is preliminary data.</text>
</comment>
<dbReference type="InParanoid" id="B4CWC5"/>
<dbReference type="Gene3D" id="3.30.565.10">
    <property type="entry name" value="Histidine kinase-like ATPase, C-terminal domain"/>
    <property type="match status" value="2"/>
</dbReference>
<feature type="domain" description="Histidine kinase" evidence="14">
    <location>
        <begin position="597"/>
        <end position="816"/>
    </location>
</feature>
<evidence type="ECO:0000256" key="8">
    <source>
        <dbReference type="ARBA" id="ARBA00022777"/>
    </source>
</evidence>
<dbReference type="SUPFAM" id="SSF55874">
    <property type="entry name" value="ATPase domain of HSP90 chaperone/DNA topoisomerase II/histidine kinase"/>
    <property type="match status" value="2"/>
</dbReference>
<dbReference type="SUPFAM" id="SSF52172">
    <property type="entry name" value="CheY-like"/>
    <property type="match status" value="2"/>
</dbReference>
<keyword evidence="6 16" id="KW-0808">Transferase</keyword>
<keyword evidence="10" id="KW-0902">Two-component regulatory system</keyword>
<keyword evidence="5 12" id="KW-0597">Phosphoprotein</keyword>
<dbReference type="InterPro" id="IPR011006">
    <property type="entry name" value="CheY-like_superfamily"/>
</dbReference>
<evidence type="ECO:0000256" key="1">
    <source>
        <dbReference type="ARBA" id="ARBA00000085"/>
    </source>
</evidence>
<dbReference type="InterPro" id="IPR003661">
    <property type="entry name" value="HisK_dim/P_dom"/>
</dbReference>
<keyword evidence="17" id="KW-1185">Reference proteome</keyword>
<feature type="domain" description="Response regulatory" evidence="15">
    <location>
        <begin position="435"/>
        <end position="550"/>
    </location>
</feature>
<evidence type="ECO:0000256" key="11">
    <source>
        <dbReference type="ARBA" id="ARBA00023136"/>
    </source>
</evidence>